<dbReference type="Gene3D" id="3.20.20.60">
    <property type="entry name" value="Phosphoenolpyruvate-binding domains"/>
    <property type="match status" value="2"/>
</dbReference>
<evidence type="ECO:0000313" key="13">
    <source>
        <dbReference type="EMBL" id="GAA4896719.1"/>
    </source>
</evidence>
<dbReference type="RefSeq" id="WP_345580778.1">
    <property type="nucleotide sequence ID" value="NZ_BAABLV010000020.1"/>
</dbReference>
<dbReference type="InterPro" id="IPR039556">
    <property type="entry name" value="ICL/PEPM"/>
</dbReference>
<comment type="catalytic activity">
    <reaction evidence="6">
        <text>D-threo-isocitrate = glyoxylate + succinate</text>
        <dbReference type="Rhea" id="RHEA:13245"/>
        <dbReference type="ChEBI" id="CHEBI:15562"/>
        <dbReference type="ChEBI" id="CHEBI:30031"/>
        <dbReference type="ChEBI" id="CHEBI:36655"/>
        <dbReference type="EC" id="4.1.3.1"/>
    </reaction>
</comment>
<evidence type="ECO:0000256" key="1">
    <source>
        <dbReference type="ARBA" id="ARBA00012909"/>
    </source>
</evidence>
<dbReference type="EMBL" id="BAABLV010000020">
    <property type="protein sequence ID" value="GAA4896719.1"/>
    <property type="molecule type" value="Genomic_DNA"/>
</dbReference>
<reference evidence="14" key="1">
    <citation type="journal article" date="2019" name="Int. J. Syst. Evol. Microbiol.">
        <title>The Global Catalogue of Microorganisms (GCM) 10K type strain sequencing project: providing services to taxonomists for standard genome sequencing and annotation.</title>
        <authorList>
            <consortium name="The Broad Institute Genomics Platform"/>
            <consortium name="The Broad Institute Genome Sequencing Center for Infectious Disease"/>
            <person name="Wu L."/>
            <person name="Ma J."/>
        </authorList>
    </citation>
    <scope>NUCLEOTIDE SEQUENCE [LARGE SCALE GENOMIC DNA]</scope>
    <source>
        <strain evidence="14">JCM 19125</strain>
    </source>
</reference>
<dbReference type="InterPro" id="IPR048355">
    <property type="entry name" value="MS_C"/>
</dbReference>
<dbReference type="Gene3D" id="1.20.1220.12">
    <property type="entry name" value="Malate synthase, domain III"/>
    <property type="match status" value="1"/>
</dbReference>
<evidence type="ECO:0000256" key="7">
    <source>
        <dbReference type="ARBA" id="ARBA00031022"/>
    </source>
</evidence>
<evidence type="ECO:0000313" key="14">
    <source>
        <dbReference type="Proteomes" id="UP001501521"/>
    </source>
</evidence>
<dbReference type="Pfam" id="PF00463">
    <property type="entry name" value="ICL"/>
    <property type="match status" value="2"/>
</dbReference>
<dbReference type="Pfam" id="PF20659">
    <property type="entry name" value="MS_C"/>
    <property type="match status" value="1"/>
</dbReference>
<keyword evidence="2" id="KW-0329">Glyoxylate bypass</keyword>
<organism evidence="13 14">
    <name type="scientific">Tessaracoccus lubricantis</name>
    <dbReference type="NCBI Taxonomy" id="545543"/>
    <lineage>
        <taxon>Bacteria</taxon>
        <taxon>Bacillati</taxon>
        <taxon>Actinomycetota</taxon>
        <taxon>Actinomycetes</taxon>
        <taxon>Propionibacteriales</taxon>
        <taxon>Propionibacteriaceae</taxon>
        <taxon>Tessaracoccus</taxon>
    </lineage>
</organism>
<feature type="domain" description="Malate synthase C-terminal" evidence="12">
    <location>
        <begin position="458"/>
        <end position="558"/>
    </location>
</feature>
<evidence type="ECO:0000256" key="10">
    <source>
        <dbReference type="SAM" id="MobiDB-lite"/>
    </source>
</evidence>
<keyword evidence="14" id="KW-1185">Reference proteome</keyword>
<evidence type="ECO:0000259" key="12">
    <source>
        <dbReference type="Pfam" id="PF20659"/>
    </source>
</evidence>
<dbReference type="InterPro" id="IPR006254">
    <property type="entry name" value="Isocitrate_lyase"/>
</dbReference>
<dbReference type="InterPro" id="IPR044856">
    <property type="entry name" value="Malate_synth_C_sf"/>
</dbReference>
<dbReference type="InterPro" id="IPR001465">
    <property type="entry name" value="Malate_synthase_TIM"/>
</dbReference>
<evidence type="ECO:0000256" key="8">
    <source>
        <dbReference type="ARBA" id="ARBA00031921"/>
    </source>
</evidence>
<dbReference type="PANTHER" id="PTHR21631:SF3">
    <property type="entry name" value="BIFUNCTIONAL GLYOXYLATE CYCLE PROTEIN"/>
    <property type="match status" value="1"/>
</dbReference>
<feature type="region of interest" description="Disordered" evidence="10">
    <location>
        <begin position="625"/>
        <end position="647"/>
    </location>
</feature>
<keyword evidence="4" id="KW-0808">Transferase</keyword>
<dbReference type="CDD" id="cd00377">
    <property type="entry name" value="ICL_PEPM"/>
    <property type="match status" value="1"/>
</dbReference>
<dbReference type="Gene3D" id="3.20.20.360">
    <property type="entry name" value="Malate synthase, domain 3"/>
    <property type="match status" value="1"/>
</dbReference>
<dbReference type="Pfam" id="PF01274">
    <property type="entry name" value="MS_TIM-barrel"/>
    <property type="match status" value="1"/>
</dbReference>
<dbReference type="SUPFAM" id="SSF51645">
    <property type="entry name" value="Malate synthase G"/>
    <property type="match status" value="1"/>
</dbReference>
<dbReference type="InterPro" id="IPR011076">
    <property type="entry name" value="Malate_synth_sf"/>
</dbReference>
<dbReference type="InterPro" id="IPR040442">
    <property type="entry name" value="Pyrv_kinase-like_dom_sf"/>
</dbReference>
<keyword evidence="5" id="KW-0456">Lyase</keyword>
<dbReference type="EC" id="4.1.3.1" evidence="1"/>
<dbReference type="Proteomes" id="UP001501521">
    <property type="component" value="Unassembled WGS sequence"/>
</dbReference>
<dbReference type="PANTHER" id="PTHR21631">
    <property type="entry name" value="ISOCITRATE LYASE/MALATE SYNTHASE"/>
    <property type="match status" value="1"/>
</dbReference>
<dbReference type="InterPro" id="IPR015813">
    <property type="entry name" value="Pyrv/PenolPyrv_kinase-like_dom"/>
</dbReference>
<evidence type="ECO:0000256" key="5">
    <source>
        <dbReference type="ARBA" id="ARBA00023239"/>
    </source>
</evidence>
<sequence>MSTVPATIRIEPRALAAYPDVYTPEAVAALEALAGLDVRRAELMDVRIQRRRTRAEANQHLDFLPEDAVIDGTQITVADARAGRFTGPVIPADLRRQWIQGTGPSTKPQASVASGLRNVAYALLSGADGWMFDGEDALGQTQHMSLDAQRNLRLMVASDPQFLTVAEQVAGEMNAWARGFLGRDIIADWREQLGFTTRIFRCRGLHLDDRHLAHADGRGFSASIADLVLYVVHNHRGLIEQGRSIVLYLPKIQTAAEAAHWGRLLDALEDHLGLARGTLLAYVLVEQVEASFQLMEIRAALGLHFVGFNTGRWDYINSVSDAMAWDPSFANPDIEAVTMTYSYMRAYEDRVRRAVNTPDANGNFALWQGGMEPNIPVGSDEGVATAMAKAVAGGEREQREGASGKWVAHWKMVHIMRPVWERVGEDNQLGREFPALTYTADDAVALTRLEEAPRTVRGARNLLSVGLQYGNAFGQGFQAAALKPADFFGDDGVLYLMEDAATGEIRLSVLWEWLHKRAEFTVADEETGVRAGDPMTPELFERLLDEEYRKLQAADPKDVHEASKETTLPIARAIVAAYVTSAVKAPWYIDLLNLNLDNHDLDEARARIQRYLTEFAEDGTRLTRNLDLPAPTATDEPLPTSTNEGHDMTIDETADDIQQYMDGERFTGIKRLYSARQVAEQRGTIPNGYPVARDNAEAFHARLRELFAQRKSITTFGPYSPSQAVTMKRMGIEGIYLGGWATSAKGSVTEDPGADLASYPLSQVPDEAAGIVRALLTADRNQQYLRSRMRPEALAEAPAPVDYRPFIIADADTGHGGDAHVRNLIRRFVEVGVTGYHIEDQRPGTKKCGHQGGKVLVGVDEQIKRLNAARFQLDIMGVPGLIVARTDAEAATLLDNNGDERDHPFVLGATNPSIPSYKLVTLALMRAMHRAGVKVLSGFELYTITDEEYAAADAWLDRNGLLAKAGQAATGLAGAPEPIVDETYDGLVNQMVELWESDAGLMTIGEAVAARLRSLAADGADLPITEGQWLEFAADASFWRVRDRARELGIDFTWNADLARTPEGFYQVRGDIEYAIRKSLSVAPYADLIWMETASADIEEARHFAHAMHEVFPDKMLAYNLSPSFNWDSTGMTDDEMREFPVKLGEAGFVFNFITYGGHQIDGVAGEEFASALLNDGMLALAKVQRKIRLLESPYRTPQTHVGGPRLDAALAACSARTATTKAMGKGSTQVQHLVQTELPKKVLEGWLAEWAEFNGIEAELRASLRPSREAPELLELAVHRDSDEKVANIVFAPINDRHGRTFISVRDQNTFDDALRQKRLSMLVHLYMIQRFKADSVHYVSPTDANAAQCERMKARGLYSDVATELGNIIVAKVSKERVSQLTAPDGGAMSDLISRADVLV</sequence>
<evidence type="ECO:0000256" key="6">
    <source>
        <dbReference type="ARBA" id="ARBA00023531"/>
    </source>
</evidence>
<gene>
    <name evidence="13" type="ORF">GCM10025789_13180</name>
</gene>
<dbReference type="InterPro" id="IPR018523">
    <property type="entry name" value="Isocitrate_lyase_ph_CS"/>
</dbReference>
<feature type="domain" description="Malate synthase TIM barrel" evidence="11">
    <location>
        <begin position="199"/>
        <end position="430"/>
    </location>
</feature>
<dbReference type="SUPFAM" id="SSF51621">
    <property type="entry name" value="Phosphoenolpyruvate/pyruvate domain"/>
    <property type="match status" value="1"/>
</dbReference>
<protein>
    <recommendedName>
        <fullName evidence="1">isocitrate lyase</fullName>
        <ecNumber evidence="1">4.1.3.1</ecNumber>
    </recommendedName>
    <alternativeName>
        <fullName evidence="7">Isocitrase</fullName>
    </alternativeName>
    <alternativeName>
        <fullName evidence="8">Isocitratase</fullName>
    </alternativeName>
</protein>
<dbReference type="PROSITE" id="PS00161">
    <property type="entry name" value="ISOCITRATE_LYASE"/>
    <property type="match status" value="1"/>
</dbReference>
<evidence type="ECO:0000256" key="2">
    <source>
        <dbReference type="ARBA" id="ARBA00022435"/>
    </source>
</evidence>
<evidence type="ECO:0000256" key="3">
    <source>
        <dbReference type="ARBA" id="ARBA00022532"/>
    </source>
</evidence>
<accession>A0ABP9F8R9</accession>
<keyword evidence="3" id="KW-0816">Tricarboxylic acid cycle</keyword>
<proteinExistence type="predicted"/>
<evidence type="ECO:0000256" key="4">
    <source>
        <dbReference type="ARBA" id="ARBA00022679"/>
    </source>
</evidence>
<evidence type="ECO:0000259" key="11">
    <source>
        <dbReference type="Pfam" id="PF01274"/>
    </source>
</evidence>
<comment type="catalytic activity">
    <reaction evidence="9">
        <text>glyoxylate + acetyl-CoA + H2O = (S)-malate + CoA + H(+)</text>
        <dbReference type="Rhea" id="RHEA:18181"/>
        <dbReference type="ChEBI" id="CHEBI:15377"/>
        <dbReference type="ChEBI" id="CHEBI:15378"/>
        <dbReference type="ChEBI" id="CHEBI:15589"/>
        <dbReference type="ChEBI" id="CHEBI:36655"/>
        <dbReference type="ChEBI" id="CHEBI:57287"/>
        <dbReference type="ChEBI" id="CHEBI:57288"/>
        <dbReference type="EC" id="2.3.3.9"/>
    </reaction>
</comment>
<dbReference type="InterPro" id="IPR046363">
    <property type="entry name" value="MS_N_TIM-barrel_dom"/>
</dbReference>
<comment type="caution">
    <text evidence="13">The sequence shown here is derived from an EMBL/GenBank/DDBJ whole genome shotgun (WGS) entry which is preliminary data.</text>
</comment>
<evidence type="ECO:0000256" key="9">
    <source>
        <dbReference type="ARBA" id="ARBA00047918"/>
    </source>
</evidence>
<name>A0ABP9F8R9_9ACTN</name>